<dbReference type="EMBL" id="CAJNIZ010036558">
    <property type="protein sequence ID" value="CAE7566151.1"/>
    <property type="molecule type" value="Genomic_DNA"/>
</dbReference>
<accession>A0A812UFP0</accession>
<evidence type="ECO:0000313" key="1">
    <source>
        <dbReference type="EMBL" id="CAE7566151.1"/>
    </source>
</evidence>
<protein>
    <submittedName>
        <fullName evidence="1">Uncharacterized protein</fullName>
    </submittedName>
</protein>
<reference evidence="1" key="1">
    <citation type="submission" date="2021-02" db="EMBL/GenBank/DDBJ databases">
        <authorList>
            <person name="Dougan E. K."/>
            <person name="Rhodes N."/>
            <person name="Thang M."/>
            <person name="Chan C."/>
        </authorList>
    </citation>
    <scope>NUCLEOTIDE SEQUENCE</scope>
</reference>
<gene>
    <name evidence="1" type="ORF">SPIL2461_LOCUS15197</name>
</gene>
<name>A0A812UFP0_SYMPI</name>
<dbReference type="OrthoDB" id="435401at2759"/>
<sequence length="69" mass="8086">MSSSFRLHRPVHFAPDRRTHERHVGEVDRLLRDIKGHPKIFVARVNTRRRFLAILSNQPGEVTKAKSIF</sequence>
<comment type="caution">
    <text evidence="1">The sequence shown here is derived from an EMBL/GenBank/DDBJ whole genome shotgun (WGS) entry which is preliminary data.</text>
</comment>
<proteinExistence type="predicted"/>
<keyword evidence="2" id="KW-1185">Reference proteome</keyword>
<evidence type="ECO:0000313" key="2">
    <source>
        <dbReference type="Proteomes" id="UP000649617"/>
    </source>
</evidence>
<dbReference type="Proteomes" id="UP000649617">
    <property type="component" value="Unassembled WGS sequence"/>
</dbReference>
<organism evidence="1 2">
    <name type="scientific">Symbiodinium pilosum</name>
    <name type="common">Dinoflagellate</name>
    <dbReference type="NCBI Taxonomy" id="2952"/>
    <lineage>
        <taxon>Eukaryota</taxon>
        <taxon>Sar</taxon>
        <taxon>Alveolata</taxon>
        <taxon>Dinophyceae</taxon>
        <taxon>Suessiales</taxon>
        <taxon>Symbiodiniaceae</taxon>
        <taxon>Symbiodinium</taxon>
    </lineage>
</organism>
<dbReference type="AlphaFoldDB" id="A0A812UFP0"/>